<dbReference type="Pfam" id="PF00096">
    <property type="entry name" value="zf-C2H2"/>
    <property type="match status" value="3"/>
</dbReference>
<dbReference type="GO" id="GO:0000978">
    <property type="term" value="F:RNA polymerase II cis-regulatory region sequence-specific DNA binding"/>
    <property type="evidence" value="ECO:0007669"/>
    <property type="project" value="TreeGrafter"/>
</dbReference>
<keyword evidence="9" id="KW-0805">Transcription regulation</keyword>
<dbReference type="SUPFAM" id="SSF57667">
    <property type="entry name" value="beta-beta-alpha zinc fingers"/>
    <property type="match status" value="3"/>
</dbReference>
<evidence type="ECO:0000256" key="7">
    <source>
        <dbReference type="ARBA" id="ARBA00022771"/>
    </source>
</evidence>
<evidence type="ECO:0000313" key="20">
    <source>
        <dbReference type="RefSeq" id="XP_022326125.1"/>
    </source>
</evidence>
<feature type="compositionally biased region" description="Basic and acidic residues" evidence="14">
    <location>
        <begin position="372"/>
        <end position="383"/>
    </location>
</feature>
<feature type="domain" description="C2H2-type" evidence="15">
    <location>
        <begin position="282"/>
        <end position="309"/>
    </location>
</feature>
<dbReference type="RefSeq" id="XP_022326123.1">
    <property type="nucleotide sequence ID" value="XM_022470415.1"/>
</dbReference>
<evidence type="ECO:0000256" key="8">
    <source>
        <dbReference type="ARBA" id="ARBA00022833"/>
    </source>
</evidence>
<evidence type="ECO:0000256" key="4">
    <source>
        <dbReference type="ARBA" id="ARBA00022491"/>
    </source>
</evidence>
<feature type="compositionally biased region" description="Low complexity" evidence="14">
    <location>
        <begin position="489"/>
        <end position="501"/>
    </location>
</feature>
<keyword evidence="12" id="KW-0539">Nucleus</keyword>
<comment type="subcellular location">
    <subcellularLocation>
        <location evidence="1">Nucleus</location>
    </subcellularLocation>
</comment>
<evidence type="ECO:0000256" key="5">
    <source>
        <dbReference type="ARBA" id="ARBA00022723"/>
    </source>
</evidence>
<keyword evidence="11" id="KW-0804">Transcription</keyword>
<comment type="similarity">
    <text evidence="2">Belongs to the GLI C2H2-type zinc-finger protein family.</text>
</comment>
<dbReference type="OrthoDB" id="3214149at2759"/>
<keyword evidence="5" id="KW-0479">Metal-binding</keyword>
<dbReference type="FunFam" id="3.30.160.60:FF:000359">
    <property type="entry name" value="GLIS family zinc finger 2"/>
    <property type="match status" value="1"/>
</dbReference>
<proteinExistence type="inferred from homology"/>
<dbReference type="PROSITE" id="PS50157">
    <property type="entry name" value="ZINC_FINGER_C2H2_2"/>
    <property type="match status" value="4"/>
</dbReference>
<dbReference type="KEGG" id="cvn:111126038"/>
<feature type="region of interest" description="Disordered" evidence="14">
    <location>
        <begin position="365"/>
        <end position="404"/>
    </location>
</feature>
<dbReference type="FunFam" id="3.30.160.60:FF:000357">
    <property type="entry name" value="GLIS family zinc finger 2"/>
    <property type="match status" value="1"/>
</dbReference>
<evidence type="ECO:0000256" key="11">
    <source>
        <dbReference type="ARBA" id="ARBA00023163"/>
    </source>
</evidence>
<dbReference type="GO" id="GO:0000981">
    <property type="term" value="F:DNA-binding transcription factor activity, RNA polymerase II-specific"/>
    <property type="evidence" value="ECO:0007669"/>
    <property type="project" value="TreeGrafter"/>
</dbReference>
<keyword evidence="16" id="KW-1185">Reference proteome</keyword>
<evidence type="ECO:0000256" key="2">
    <source>
        <dbReference type="ARBA" id="ARBA00010831"/>
    </source>
</evidence>
<dbReference type="RefSeq" id="XP_022326121.1">
    <property type="nucleotide sequence ID" value="XM_022470413.1"/>
</dbReference>
<dbReference type="Proteomes" id="UP000694844">
    <property type="component" value="Chromosome 3"/>
</dbReference>
<evidence type="ECO:0000256" key="14">
    <source>
        <dbReference type="SAM" id="MobiDB-lite"/>
    </source>
</evidence>
<dbReference type="FunFam" id="3.30.160.60:FF:000310">
    <property type="entry name" value="GLIS family zinc finger 2"/>
    <property type="match status" value="1"/>
</dbReference>
<dbReference type="PANTHER" id="PTHR45718:SF8">
    <property type="entry name" value="GLIS FAMILY ZINC FINGER 2"/>
    <property type="match status" value="1"/>
</dbReference>
<evidence type="ECO:0000256" key="6">
    <source>
        <dbReference type="ARBA" id="ARBA00022737"/>
    </source>
</evidence>
<keyword evidence="3" id="KW-0217">Developmental protein</keyword>
<feature type="domain" description="C2H2-type" evidence="15">
    <location>
        <begin position="310"/>
        <end position="339"/>
    </location>
</feature>
<feature type="region of interest" description="Disordered" evidence="14">
    <location>
        <begin position="485"/>
        <end position="528"/>
    </location>
</feature>
<evidence type="ECO:0000256" key="13">
    <source>
        <dbReference type="PROSITE-ProRule" id="PRU00042"/>
    </source>
</evidence>
<keyword evidence="6" id="KW-0677">Repeat</keyword>
<gene>
    <name evidence="17 18 19 20" type="primary">LOC111126038</name>
</gene>
<dbReference type="PANTHER" id="PTHR45718">
    <property type="entry name" value="TRANSCRIPTIONAL ACTIVATOR CUBITUS INTERRUPTUS"/>
    <property type="match status" value="1"/>
</dbReference>
<dbReference type="InterPro" id="IPR036236">
    <property type="entry name" value="Znf_C2H2_sf"/>
</dbReference>
<evidence type="ECO:0000256" key="3">
    <source>
        <dbReference type="ARBA" id="ARBA00022473"/>
    </source>
</evidence>
<evidence type="ECO:0000313" key="17">
    <source>
        <dbReference type="RefSeq" id="XP_022326121.1"/>
    </source>
</evidence>
<reference evidence="17 18" key="1">
    <citation type="submission" date="2025-04" db="UniProtKB">
        <authorList>
            <consortium name="RefSeq"/>
        </authorList>
    </citation>
    <scope>IDENTIFICATION</scope>
    <source>
        <tissue evidence="17 18">Whole sample</tissue>
    </source>
</reference>
<dbReference type="GeneID" id="111126038"/>
<protein>
    <submittedName>
        <fullName evidence="17 18">Zinc finger protein GLIS2-like</fullName>
    </submittedName>
</protein>
<feature type="region of interest" description="Disordered" evidence="14">
    <location>
        <begin position="1"/>
        <end position="39"/>
    </location>
</feature>
<dbReference type="GO" id="GO:0008270">
    <property type="term" value="F:zinc ion binding"/>
    <property type="evidence" value="ECO:0007669"/>
    <property type="project" value="UniProtKB-KW"/>
</dbReference>
<evidence type="ECO:0000256" key="12">
    <source>
        <dbReference type="ARBA" id="ARBA00023242"/>
    </source>
</evidence>
<dbReference type="InterPro" id="IPR056436">
    <property type="entry name" value="Znf-C2H2_ZIC1-5/GLI1-3-like"/>
</dbReference>
<feature type="domain" description="C2H2-type" evidence="15">
    <location>
        <begin position="340"/>
        <end position="364"/>
    </location>
</feature>
<keyword evidence="8" id="KW-0862">Zinc</keyword>
<feature type="region of interest" description="Disordered" evidence="14">
    <location>
        <begin position="171"/>
        <end position="193"/>
    </location>
</feature>
<keyword evidence="10" id="KW-0238">DNA-binding</keyword>
<evidence type="ECO:0000259" key="15">
    <source>
        <dbReference type="PROSITE" id="PS50157"/>
    </source>
</evidence>
<evidence type="ECO:0000313" key="18">
    <source>
        <dbReference type="RefSeq" id="XP_022326122.1"/>
    </source>
</evidence>
<sequence length="528" mass="58474">MKSEVLLNSASRKQNKRRQQVFVNEENGNDSQDKSRSPVDTCSVLSMQSKCIKLSSSLLTDSRSTNGQVTNGVGLILDGSPESRPMPCDPSLSFGLLTNFQADHLLMNKHTFEANQRASSPESSYNDIVHNLSVTSPNFRISNSVHHPDLHFNGLDPQGIPVPIVTASTMISTSSSDESQNASQSSSGSPTSGFPYLRLYSSEKEDSPTRTPFHQCRWIHCDSKFLNMDDLVNHVNDQHVKVERPDVDYQCKWEGCPRRGKGFNARYKMLIHIRTHTNEKPHRCTLCGKCFSRLENLKIHNRSHTGEKPYICPFEGCKKAYSNSSDRFKHVRTHQEEKPYICKMPGCNKRYTDPSSLRKHVRTHGHYFNGENDSKTPKSKSPDQGRSPPHNKSPPIPSNTSSPSCVNQKLFGISTSCPILPQSVPTHYMSPHCIFPSNPMLSSAMLSSGSLQPMSVPPVDAMVTVSPSSPIKLDIESDKLSLESKCQDGPLDLTTSSPSTGSDGGDREGPHFHQNGSSSIHGTFFGDE</sequence>
<evidence type="ECO:0000313" key="19">
    <source>
        <dbReference type="RefSeq" id="XP_022326123.1"/>
    </source>
</evidence>
<evidence type="ECO:0000256" key="1">
    <source>
        <dbReference type="ARBA" id="ARBA00004123"/>
    </source>
</evidence>
<dbReference type="RefSeq" id="XP_022326125.1">
    <property type="nucleotide sequence ID" value="XM_022470417.1"/>
</dbReference>
<organism evidence="16 19">
    <name type="scientific">Crassostrea virginica</name>
    <name type="common">Eastern oyster</name>
    <dbReference type="NCBI Taxonomy" id="6565"/>
    <lineage>
        <taxon>Eukaryota</taxon>
        <taxon>Metazoa</taxon>
        <taxon>Spiralia</taxon>
        <taxon>Lophotrochozoa</taxon>
        <taxon>Mollusca</taxon>
        <taxon>Bivalvia</taxon>
        <taxon>Autobranchia</taxon>
        <taxon>Pteriomorphia</taxon>
        <taxon>Ostreida</taxon>
        <taxon>Ostreoidea</taxon>
        <taxon>Ostreidae</taxon>
        <taxon>Crassostrea</taxon>
    </lineage>
</organism>
<keyword evidence="4" id="KW-0678">Repressor</keyword>
<feature type="compositionally biased region" description="Low complexity" evidence="14">
    <location>
        <begin position="171"/>
        <end position="192"/>
    </location>
</feature>
<evidence type="ECO:0000256" key="10">
    <source>
        <dbReference type="ARBA" id="ARBA00023125"/>
    </source>
</evidence>
<evidence type="ECO:0000313" key="16">
    <source>
        <dbReference type="Proteomes" id="UP000694844"/>
    </source>
</evidence>
<dbReference type="InterPro" id="IPR013087">
    <property type="entry name" value="Znf_C2H2_type"/>
</dbReference>
<dbReference type="InterPro" id="IPR043359">
    <property type="entry name" value="GLI-like"/>
</dbReference>
<accession>A0A8B8DDQ0</accession>
<name>A0A8B8DDQ0_CRAVI</name>
<dbReference type="Gene3D" id="3.30.160.60">
    <property type="entry name" value="Classic Zinc Finger"/>
    <property type="match status" value="5"/>
</dbReference>
<dbReference type="PROSITE" id="PS00028">
    <property type="entry name" value="ZINC_FINGER_C2H2_1"/>
    <property type="match status" value="3"/>
</dbReference>
<evidence type="ECO:0000256" key="9">
    <source>
        <dbReference type="ARBA" id="ARBA00023015"/>
    </source>
</evidence>
<dbReference type="SMART" id="SM00355">
    <property type="entry name" value="ZnF_C2H2"/>
    <property type="match status" value="5"/>
</dbReference>
<dbReference type="Pfam" id="PF23561">
    <property type="entry name" value="zf-C2H2_15"/>
    <property type="match status" value="1"/>
</dbReference>
<dbReference type="AlphaFoldDB" id="A0A8B8DDQ0"/>
<dbReference type="FunFam" id="3.30.160.60:FF:000019">
    <property type="entry name" value="GLI family zinc finger 3"/>
    <property type="match status" value="1"/>
</dbReference>
<dbReference type="GO" id="GO:0005634">
    <property type="term" value="C:nucleus"/>
    <property type="evidence" value="ECO:0007669"/>
    <property type="project" value="UniProtKB-SubCell"/>
</dbReference>
<keyword evidence="7 13" id="KW-0863">Zinc-finger</keyword>
<feature type="compositionally biased region" description="Polar residues" evidence="14">
    <location>
        <begin position="1"/>
        <end position="12"/>
    </location>
</feature>
<feature type="domain" description="C2H2-type" evidence="15">
    <location>
        <begin position="249"/>
        <end position="281"/>
    </location>
</feature>
<dbReference type="RefSeq" id="XP_022326122.1">
    <property type="nucleotide sequence ID" value="XM_022470414.1"/>
</dbReference>